<reference evidence="10" key="1">
    <citation type="journal article" date="2012" name="Science">
        <title>The Paleozoic origin of enzymatic lignin decomposition reconstructed from 31 fungal genomes.</title>
        <authorList>
            <person name="Floudas D."/>
            <person name="Binder M."/>
            <person name="Riley R."/>
            <person name="Barry K."/>
            <person name="Blanchette R.A."/>
            <person name="Henrissat B."/>
            <person name="Martinez A.T."/>
            <person name="Otillar R."/>
            <person name="Spatafora J.W."/>
            <person name="Yadav J.S."/>
            <person name="Aerts A."/>
            <person name="Benoit I."/>
            <person name="Boyd A."/>
            <person name="Carlson A."/>
            <person name="Copeland A."/>
            <person name="Coutinho P.M."/>
            <person name="de Vries R.P."/>
            <person name="Ferreira P."/>
            <person name="Findley K."/>
            <person name="Foster B."/>
            <person name="Gaskell J."/>
            <person name="Glotzer D."/>
            <person name="Gorecki P."/>
            <person name="Heitman J."/>
            <person name="Hesse C."/>
            <person name="Hori C."/>
            <person name="Igarashi K."/>
            <person name="Jurgens J.A."/>
            <person name="Kallen N."/>
            <person name="Kersten P."/>
            <person name="Kohler A."/>
            <person name="Kuees U."/>
            <person name="Kumar T.K.A."/>
            <person name="Kuo A."/>
            <person name="LaButti K."/>
            <person name="Larrondo L.F."/>
            <person name="Lindquist E."/>
            <person name="Ling A."/>
            <person name="Lombard V."/>
            <person name="Lucas S."/>
            <person name="Lundell T."/>
            <person name="Martin R."/>
            <person name="McLaughlin D.J."/>
            <person name="Morgenstern I."/>
            <person name="Morin E."/>
            <person name="Murat C."/>
            <person name="Nagy L.G."/>
            <person name="Nolan M."/>
            <person name="Ohm R.A."/>
            <person name="Patyshakuliyeva A."/>
            <person name="Rokas A."/>
            <person name="Ruiz-Duenas F.J."/>
            <person name="Sabat G."/>
            <person name="Salamov A."/>
            <person name="Samejima M."/>
            <person name="Schmutz J."/>
            <person name="Slot J.C."/>
            <person name="St John F."/>
            <person name="Stenlid J."/>
            <person name="Sun H."/>
            <person name="Sun S."/>
            <person name="Syed K."/>
            <person name="Tsang A."/>
            <person name="Wiebenga A."/>
            <person name="Young D."/>
            <person name="Pisabarro A."/>
            <person name="Eastwood D.C."/>
            <person name="Martin F."/>
            <person name="Cullen D."/>
            <person name="Grigoriev I.V."/>
            <person name="Hibbett D.S."/>
        </authorList>
    </citation>
    <scope>NUCLEOTIDE SEQUENCE [LARGE SCALE GENOMIC DNA]</scope>
    <source>
        <strain evidence="10">HHB-11173 SS5</strain>
    </source>
</reference>
<dbReference type="GO" id="GO:0006895">
    <property type="term" value="P:Golgi to endosome transport"/>
    <property type="evidence" value="ECO:0007669"/>
    <property type="project" value="UniProtKB-ARBA"/>
</dbReference>
<gene>
    <name evidence="9" type="ORF">PUNSTDRAFT_116317</name>
</gene>
<dbReference type="Proteomes" id="UP000054196">
    <property type="component" value="Unassembled WGS sequence"/>
</dbReference>
<dbReference type="EMBL" id="JH687553">
    <property type="protein sequence ID" value="EIN04652.1"/>
    <property type="molecule type" value="Genomic_DNA"/>
</dbReference>
<feature type="compositionally biased region" description="Low complexity" evidence="6">
    <location>
        <begin position="358"/>
        <end position="368"/>
    </location>
</feature>
<dbReference type="GO" id="GO:0043328">
    <property type="term" value="P:protein transport to vacuole involved in ubiquitin-dependent protein catabolic process via the multivesicular body sorting pathway"/>
    <property type="evidence" value="ECO:0007669"/>
    <property type="project" value="TreeGrafter"/>
</dbReference>
<evidence type="ECO:0000256" key="5">
    <source>
        <dbReference type="ARBA" id="ARBA00053552"/>
    </source>
</evidence>
<dbReference type="InterPro" id="IPR002014">
    <property type="entry name" value="VHS_dom"/>
</dbReference>
<dbReference type="GO" id="GO:0043130">
    <property type="term" value="F:ubiquitin binding"/>
    <property type="evidence" value="ECO:0007669"/>
    <property type="project" value="InterPro"/>
</dbReference>
<feature type="domain" description="VHS" evidence="7">
    <location>
        <begin position="26"/>
        <end position="162"/>
    </location>
</feature>
<dbReference type="PROSITE" id="PS50179">
    <property type="entry name" value="VHS"/>
    <property type="match status" value="1"/>
</dbReference>
<organism evidence="9 10">
    <name type="scientific">Punctularia strigosozonata (strain HHB-11173)</name>
    <name type="common">White-rot fungus</name>
    <dbReference type="NCBI Taxonomy" id="741275"/>
    <lineage>
        <taxon>Eukaryota</taxon>
        <taxon>Fungi</taxon>
        <taxon>Dikarya</taxon>
        <taxon>Basidiomycota</taxon>
        <taxon>Agaricomycotina</taxon>
        <taxon>Agaricomycetes</taxon>
        <taxon>Corticiales</taxon>
        <taxon>Punctulariaceae</taxon>
        <taxon>Punctularia</taxon>
    </lineage>
</organism>
<feature type="compositionally biased region" description="Polar residues" evidence="6">
    <location>
        <begin position="421"/>
        <end position="430"/>
    </location>
</feature>
<dbReference type="OMA" id="VEMENWL"/>
<dbReference type="Pfam" id="PF00790">
    <property type="entry name" value="VHS"/>
    <property type="match status" value="1"/>
</dbReference>
<dbReference type="GO" id="GO:0005802">
    <property type="term" value="C:trans-Golgi network"/>
    <property type="evidence" value="ECO:0007669"/>
    <property type="project" value="TreeGrafter"/>
</dbReference>
<dbReference type="OrthoDB" id="2018246at2759"/>
<evidence type="ECO:0000256" key="3">
    <source>
        <dbReference type="ARBA" id="ARBA00022927"/>
    </source>
</evidence>
<dbReference type="GO" id="GO:0035091">
    <property type="term" value="F:phosphatidylinositol binding"/>
    <property type="evidence" value="ECO:0007669"/>
    <property type="project" value="InterPro"/>
</dbReference>
<dbReference type="PROSITE" id="PS50909">
    <property type="entry name" value="GAT"/>
    <property type="match status" value="1"/>
</dbReference>
<feature type="compositionally biased region" description="Gly residues" evidence="6">
    <location>
        <begin position="479"/>
        <end position="490"/>
    </location>
</feature>
<sequence length="532" mass="56666">MFSANGFGSGPSWMNTSQLESLITAACDPSQFRPDPAKQLEVAEYINQKKANTPREAALLLARLANHRNPHVGSLALSLLATLTHACGYPFHLQIATKEFLNELVRRFPERPPPFPGPVMDAILALIHEWAETICKTSRWKQDLGNIRDMHRLLSFKGYRFRDLPASRRHELGLIPNPVSAAAVVGEELKSAAELEEEDREAQQAKLQELIRRGTPRDLAAAQELMKSLAGAEPDKKPDYRAQALTELNKLESKVVLLGELLDNVDTERGERFAPGDAYDQVASILSNARPKIQQWISNAETHDPESLDTFLQINDQINTVLARYDAYKRGDLAFAANPIPSELSSAASNNLIDFDDSAPSSSANQSGSGSGGVAELADLFGGGTGPGGGISLGQSPPPTYAQPVHAMGAFSNLSAIGSGANAPTYSSPSPLLAQMNSPPPVGSTPGTPLGAINLPGTPQPQQQPPPWGVSPGQFRMGPGMGGGLAGSANGGSRPQSAIQPQPQQPQTQAPHASQNQNQTGKDPFADLAGLF</sequence>
<dbReference type="RefSeq" id="XP_007388045.1">
    <property type="nucleotide sequence ID" value="XM_007387983.1"/>
</dbReference>
<evidence type="ECO:0000256" key="6">
    <source>
        <dbReference type="SAM" id="MobiDB-lite"/>
    </source>
</evidence>
<dbReference type="SUPFAM" id="SSF89009">
    <property type="entry name" value="GAT-like domain"/>
    <property type="match status" value="1"/>
</dbReference>
<dbReference type="GO" id="GO:0005829">
    <property type="term" value="C:cytosol"/>
    <property type="evidence" value="ECO:0007669"/>
    <property type="project" value="GOC"/>
</dbReference>
<dbReference type="InterPro" id="IPR008942">
    <property type="entry name" value="ENTH_VHS"/>
</dbReference>
<evidence type="ECO:0000313" key="9">
    <source>
        <dbReference type="EMBL" id="EIN04652.1"/>
    </source>
</evidence>
<feature type="domain" description="GAT" evidence="8">
    <location>
        <begin position="200"/>
        <end position="330"/>
    </location>
</feature>
<evidence type="ECO:0000259" key="8">
    <source>
        <dbReference type="PROSITE" id="PS50909"/>
    </source>
</evidence>
<dbReference type="FunFam" id="1.25.40.90:FF:000008">
    <property type="entry name" value="VHS domain protein"/>
    <property type="match status" value="1"/>
</dbReference>
<dbReference type="KEGG" id="psq:PUNSTDRAFT_116317"/>
<dbReference type="SMART" id="SM00288">
    <property type="entry name" value="VHS"/>
    <property type="match status" value="1"/>
</dbReference>
<keyword evidence="3" id="KW-0653">Protein transport</keyword>
<dbReference type="InterPro" id="IPR038425">
    <property type="entry name" value="GAT_sf"/>
</dbReference>
<dbReference type="Gene3D" id="1.25.40.90">
    <property type="match status" value="1"/>
</dbReference>
<keyword evidence="4" id="KW-0333">Golgi apparatus</keyword>
<dbReference type="Pfam" id="PF03127">
    <property type="entry name" value="GAT"/>
    <property type="match status" value="1"/>
</dbReference>
<feature type="compositionally biased region" description="Pro residues" evidence="6">
    <location>
        <begin position="458"/>
        <end position="469"/>
    </location>
</feature>
<dbReference type="HOGENOM" id="CLU_017092_1_0_1"/>
<evidence type="ECO:0000256" key="2">
    <source>
        <dbReference type="ARBA" id="ARBA00022448"/>
    </source>
</evidence>
<dbReference type="AlphaFoldDB" id="R7S4C6"/>
<dbReference type="SUPFAM" id="SSF48464">
    <property type="entry name" value="ENTH/VHS domain"/>
    <property type="match status" value="1"/>
</dbReference>
<keyword evidence="2" id="KW-0813">Transport</keyword>
<feature type="region of interest" description="Disordered" evidence="6">
    <location>
        <begin position="357"/>
        <end position="400"/>
    </location>
</feature>
<dbReference type="PANTHER" id="PTHR47180">
    <property type="entry name" value="ADP-RIBOSYLATION FACTOR-BINDING PROTEIN GGA1-RELATED"/>
    <property type="match status" value="1"/>
</dbReference>
<dbReference type="Gene3D" id="1.20.58.160">
    <property type="match status" value="1"/>
</dbReference>
<evidence type="ECO:0000256" key="4">
    <source>
        <dbReference type="ARBA" id="ARBA00023034"/>
    </source>
</evidence>
<dbReference type="eggNOG" id="KOG1087">
    <property type="taxonomic scope" value="Eukaryota"/>
</dbReference>
<proteinExistence type="predicted"/>
<dbReference type="GeneID" id="18876804"/>
<protein>
    <submittedName>
        <fullName evidence="9">VHS-domain-containing protein</fullName>
    </submittedName>
</protein>
<evidence type="ECO:0000313" key="10">
    <source>
        <dbReference type="Proteomes" id="UP000054196"/>
    </source>
</evidence>
<dbReference type="CDD" id="cd14235">
    <property type="entry name" value="GAT_GGA_fungi"/>
    <property type="match status" value="1"/>
</dbReference>
<keyword evidence="10" id="KW-1185">Reference proteome</keyword>
<dbReference type="PANTHER" id="PTHR47180:SF1">
    <property type="entry name" value="ADP-RIBOSYLATION FACTOR-BINDING PROTEIN GGA1-RELATED"/>
    <property type="match status" value="1"/>
</dbReference>
<accession>R7S4C6</accession>
<comment type="subcellular location">
    <subcellularLocation>
        <location evidence="1">Golgi apparatus</location>
        <location evidence="1">trans-Golgi network</location>
    </subcellularLocation>
</comment>
<name>R7S4C6_PUNST</name>
<feature type="region of interest" description="Disordered" evidence="6">
    <location>
        <begin position="421"/>
        <end position="532"/>
    </location>
</feature>
<feature type="compositionally biased region" description="Low complexity" evidence="6">
    <location>
        <begin position="491"/>
        <end position="515"/>
    </location>
</feature>
<evidence type="ECO:0000259" key="7">
    <source>
        <dbReference type="PROSITE" id="PS50179"/>
    </source>
</evidence>
<feature type="compositionally biased region" description="Gly residues" evidence="6">
    <location>
        <begin position="381"/>
        <end position="392"/>
    </location>
</feature>
<dbReference type="InterPro" id="IPR004152">
    <property type="entry name" value="GAT_dom"/>
</dbReference>
<evidence type="ECO:0000256" key="1">
    <source>
        <dbReference type="ARBA" id="ARBA00004601"/>
    </source>
</evidence>
<comment type="function">
    <text evidence="5">May play a role in the regulation of membrane traffic through the trans-Golgi network.</text>
</comment>
<dbReference type="InterPro" id="IPR052653">
    <property type="entry name" value="ARF-binding"/>
</dbReference>
<dbReference type="GO" id="GO:0006896">
    <property type="term" value="P:Golgi to vacuole transport"/>
    <property type="evidence" value="ECO:0007669"/>
    <property type="project" value="TreeGrafter"/>
</dbReference>